<dbReference type="Pfam" id="PF02803">
    <property type="entry name" value="Thiolase_C"/>
    <property type="match status" value="1"/>
</dbReference>
<dbReference type="AlphaFoldDB" id="A0A8K0JN90"/>
<dbReference type="GO" id="GO:0010124">
    <property type="term" value="P:phenylacetate catabolic process"/>
    <property type="evidence" value="ECO:0007669"/>
    <property type="project" value="TreeGrafter"/>
</dbReference>
<evidence type="ECO:0000313" key="11">
    <source>
        <dbReference type="Proteomes" id="UP000812966"/>
    </source>
</evidence>
<dbReference type="PANTHER" id="PTHR43853">
    <property type="entry name" value="3-KETOACYL-COA THIOLASE, PEROXISOMAL"/>
    <property type="match status" value="1"/>
</dbReference>
<accession>A0A8K0JN90</accession>
<dbReference type="PROSITE" id="PS00737">
    <property type="entry name" value="THIOLASE_2"/>
    <property type="match status" value="1"/>
</dbReference>
<evidence type="ECO:0000256" key="4">
    <source>
        <dbReference type="ARBA" id="ARBA00023315"/>
    </source>
</evidence>
<evidence type="ECO:0000256" key="1">
    <source>
        <dbReference type="ARBA" id="ARBA00004872"/>
    </source>
</evidence>
<dbReference type="Gene3D" id="3.40.47.10">
    <property type="match status" value="2"/>
</dbReference>
<dbReference type="CDD" id="cd00751">
    <property type="entry name" value="thiolase"/>
    <property type="match status" value="1"/>
</dbReference>
<comment type="pathway">
    <text evidence="1">Lipid metabolism; fatty acid metabolism.</text>
</comment>
<dbReference type="PANTHER" id="PTHR43853:SF10">
    <property type="entry name" value="ACETYL-COA C-ACETYLTRANSFERASE"/>
    <property type="match status" value="1"/>
</dbReference>
<feature type="domain" description="Thiolase C-terminal" evidence="9">
    <location>
        <begin position="313"/>
        <end position="434"/>
    </location>
</feature>
<evidence type="ECO:0000259" key="8">
    <source>
        <dbReference type="Pfam" id="PF00108"/>
    </source>
</evidence>
<name>A0A8K0JN90_9TREE</name>
<keyword evidence="11" id="KW-1185">Reference proteome</keyword>
<evidence type="ECO:0000259" key="9">
    <source>
        <dbReference type="Pfam" id="PF02803"/>
    </source>
</evidence>
<dbReference type="GO" id="GO:0005777">
    <property type="term" value="C:peroxisome"/>
    <property type="evidence" value="ECO:0007669"/>
    <property type="project" value="TreeGrafter"/>
</dbReference>
<gene>
    <name evidence="10" type="ORF">FFLO_03149</name>
</gene>
<evidence type="ECO:0000256" key="3">
    <source>
        <dbReference type="ARBA" id="ARBA00022679"/>
    </source>
</evidence>
<feature type="active site" description="Proton acceptor" evidence="6">
    <location>
        <position position="391"/>
    </location>
</feature>
<feature type="active site" description="Proton acceptor" evidence="6">
    <location>
        <position position="423"/>
    </location>
</feature>
<dbReference type="NCBIfam" id="TIGR01930">
    <property type="entry name" value="AcCoA-C-Actrans"/>
    <property type="match status" value="1"/>
</dbReference>
<dbReference type="GO" id="GO:0003988">
    <property type="term" value="F:acetyl-CoA C-acyltransferase activity"/>
    <property type="evidence" value="ECO:0007669"/>
    <property type="project" value="UniProtKB-EC"/>
</dbReference>
<evidence type="ECO:0000256" key="5">
    <source>
        <dbReference type="ARBA" id="ARBA00047605"/>
    </source>
</evidence>
<organism evidence="10 11">
    <name type="scientific">Filobasidium floriforme</name>
    <dbReference type="NCBI Taxonomy" id="5210"/>
    <lineage>
        <taxon>Eukaryota</taxon>
        <taxon>Fungi</taxon>
        <taxon>Dikarya</taxon>
        <taxon>Basidiomycota</taxon>
        <taxon>Agaricomycotina</taxon>
        <taxon>Tremellomycetes</taxon>
        <taxon>Filobasidiales</taxon>
        <taxon>Filobasidiaceae</taxon>
        <taxon>Filobasidium</taxon>
    </lineage>
</organism>
<evidence type="ECO:0000256" key="7">
    <source>
        <dbReference type="RuleBase" id="RU003557"/>
    </source>
</evidence>
<dbReference type="Pfam" id="PF00108">
    <property type="entry name" value="Thiolase_N"/>
    <property type="match status" value="1"/>
</dbReference>
<dbReference type="Proteomes" id="UP000812966">
    <property type="component" value="Unassembled WGS sequence"/>
</dbReference>
<dbReference type="PROSITE" id="PS00098">
    <property type="entry name" value="THIOLASE_1"/>
    <property type="match status" value="1"/>
</dbReference>
<sequence>MLLNRFAARTTTTATPLGNSAARARNLSSSSVLRDLAALRQNKPDDVVITYAKRTALTRAKKGAFRDTSSDSLLYELLKRGMEESGVDKKIVGDIIAGTCHPPSPAYELRASSLAAGFPETTPVQAINRLCSSGLMAIRHISDSVARGDLEVGVAVGYESMSSHPRPTPHFGSQAVQSHAPSVDCAKPMGWTSEMLALEYSISREKQDEYGLLSHNRASAAQQAGKFDGEIIKVSTSVLVDPKDPNSERTNVLADKDDGIRHGQTLEKMRAGKPAFKDYGDARSTGANSSQVTDGGAMVIMMPRWKADELGLEVLAKHVATSFVGVAPRVMGIGPVVAIPKALERAGIKQDDVDLWEINEAFGSMYAYCVETLGLDIEKVNVNGGAIALGHPLGCTGVRQVVTGLAELKRRGGEGQVLCTSMCVGAGMGAAGIFVT</sequence>
<dbReference type="EMBL" id="JABELV010000056">
    <property type="protein sequence ID" value="KAG7548944.1"/>
    <property type="molecule type" value="Genomic_DNA"/>
</dbReference>
<dbReference type="GO" id="GO:0006635">
    <property type="term" value="P:fatty acid beta-oxidation"/>
    <property type="evidence" value="ECO:0007669"/>
    <property type="project" value="TreeGrafter"/>
</dbReference>
<evidence type="ECO:0000313" key="10">
    <source>
        <dbReference type="EMBL" id="KAG7548944.1"/>
    </source>
</evidence>
<dbReference type="PIRSF" id="PIRSF000429">
    <property type="entry name" value="Ac-CoA_Ac_transf"/>
    <property type="match status" value="1"/>
</dbReference>
<dbReference type="InterPro" id="IPR016039">
    <property type="entry name" value="Thiolase-like"/>
</dbReference>
<dbReference type="SUPFAM" id="SSF53901">
    <property type="entry name" value="Thiolase-like"/>
    <property type="match status" value="1"/>
</dbReference>
<reference evidence="10" key="1">
    <citation type="submission" date="2020-04" db="EMBL/GenBank/DDBJ databases">
        <title>Analysis of mating type loci in Filobasidium floriforme.</title>
        <authorList>
            <person name="Nowrousian M."/>
        </authorList>
    </citation>
    <scope>NUCLEOTIDE SEQUENCE</scope>
    <source>
        <strain evidence="10">CBS 6242</strain>
    </source>
</reference>
<feature type="domain" description="Thiolase N-terminal" evidence="8">
    <location>
        <begin position="47"/>
        <end position="303"/>
    </location>
</feature>
<feature type="active site" description="Acyl-thioester intermediate" evidence="6">
    <location>
        <position position="131"/>
    </location>
</feature>
<protein>
    <submittedName>
        <fullName evidence="10">Uncharacterized protein</fullName>
    </submittedName>
</protein>
<dbReference type="InterPro" id="IPR002155">
    <property type="entry name" value="Thiolase"/>
</dbReference>
<proteinExistence type="inferred from homology"/>
<comment type="catalytic activity">
    <reaction evidence="5">
        <text>an acyl-CoA + acetyl-CoA = a 3-oxoacyl-CoA + CoA</text>
        <dbReference type="Rhea" id="RHEA:21564"/>
        <dbReference type="ChEBI" id="CHEBI:57287"/>
        <dbReference type="ChEBI" id="CHEBI:57288"/>
        <dbReference type="ChEBI" id="CHEBI:58342"/>
        <dbReference type="ChEBI" id="CHEBI:90726"/>
        <dbReference type="EC" id="2.3.1.16"/>
    </reaction>
</comment>
<dbReference type="InterPro" id="IPR020613">
    <property type="entry name" value="Thiolase_CS"/>
</dbReference>
<dbReference type="InterPro" id="IPR020617">
    <property type="entry name" value="Thiolase_C"/>
</dbReference>
<dbReference type="InterPro" id="IPR020615">
    <property type="entry name" value="Thiolase_acyl_enz_int_AS"/>
</dbReference>
<dbReference type="OrthoDB" id="5404651at2759"/>
<evidence type="ECO:0000256" key="6">
    <source>
        <dbReference type="PIRSR" id="PIRSR000429-1"/>
    </source>
</evidence>
<dbReference type="InterPro" id="IPR050215">
    <property type="entry name" value="Thiolase-like_sf_Thiolase"/>
</dbReference>
<evidence type="ECO:0000256" key="2">
    <source>
        <dbReference type="ARBA" id="ARBA00010982"/>
    </source>
</evidence>
<comment type="similarity">
    <text evidence="2 7">Belongs to the thiolase-like superfamily. Thiolase family.</text>
</comment>
<keyword evidence="3 7" id="KW-0808">Transferase</keyword>
<dbReference type="InterPro" id="IPR020616">
    <property type="entry name" value="Thiolase_N"/>
</dbReference>
<keyword evidence="4 7" id="KW-0012">Acyltransferase</keyword>
<comment type="caution">
    <text evidence="10">The sequence shown here is derived from an EMBL/GenBank/DDBJ whole genome shotgun (WGS) entry which is preliminary data.</text>
</comment>